<dbReference type="AlphaFoldDB" id="A0A7D5UZV3"/>
<dbReference type="Proteomes" id="UP000510686">
    <property type="component" value="Chromosome 4"/>
</dbReference>
<evidence type="ECO:0000313" key="2">
    <source>
        <dbReference type="Proteomes" id="UP000510686"/>
    </source>
</evidence>
<evidence type="ECO:0000313" key="1">
    <source>
        <dbReference type="EMBL" id="QLI71055.1"/>
    </source>
</evidence>
<dbReference type="GeneID" id="90967885"/>
<dbReference type="KEGG" id="mbrn:90967885"/>
<dbReference type="EMBL" id="CP058935">
    <property type="protein sequence ID" value="QLI71055.1"/>
    <property type="molecule type" value="Genomic_DNA"/>
</dbReference>
<proteinExistence type="predicted"/>
<organism evidence="1 2">
    <name type="scientific">Metarhizium brunneum</name>
    <dbReference type="NCBI Taxonomy" id="500148"/>
    <lineage>
        <taxon>Eukaryota</taxon>
        <taxon>Fungi</taxon>
        <taxon>Dikarya</taxon>
        <taxon>Ascomycota</taxon>
        <taxon>Pezizomycotina</taxon>
        <taxon>Sordariomycetes</taxon>
        <taxon>Hypocreomycetidae</taxon>
        <taxon>Hypocreales</taxon>
        <taxon>Clavicipitaceae</taxon>
        <taxon>Metarhizium</taxon>
    </lineage>
</organism>
<keyword evidence="2" id="KW-1185">Reference proteome</keyword>
<accession>A0A7D5UZV3</accession>
<reference evidence="1 2" key="1">
    <citation type="submission" date="2020-07" db="EMBL/GenBank/DDBJ databases">
        <title>Telomere length de novo assembly of all 7 chromosomes of the fungus, Metarhizium brunneum, using a novel assembly pipeline.</title>
        <authorList>
            <person name="Saud z."/>
            <person name="Kortsinoglou A."/>
            <person name="Kouvelis V.N."/>
            <person name="Butt T.M."/>
        </authorList>
    </citation>
    <scope>NUCLEOTIDE SEQUENCE [LARGE SCALE GENOMIC DNA]</scope>
    <source>
        <strain evidence="1 2">4556</strain>
    </source>
</reference>
<name>A0A7D5UZV3_9HYPO</name>
<dbReference type="RefSeq" id="XP_065987159.1">
    <property type="nucleotide sequence ID" value="XM_066130850.1"/>
</dbReference>
<sequence length="39" mass="4385">MAYIAGLTCSLLPVYNWVGFKLSLKRILKGKKAAKEFIL</sequence>
<protein>
    <submittedName>
        <fullName evidence="1">Uncharacterized protein</fullName>
    </submittedName>
</protein>
<gene>
    <name evidence="1" type="ORF">G6M90_00g067300</name>
</gene>